<comment type="similarity">
    <text evidence="2">Belongs to the peptidase C19 family.</text>
</comment>
<keyword evidence="4" id="KW-0645">Protease</keyword>
<name>F1L1V2_ASCSU</name>
<evidence type="ECO:0000256" key="6">
    <source>
        <dbReference type="ARBA" id="ARBA00022801"/>
    </source>
</evidence>
<dbReference type="SUPFAM" id="SSF54001">
    <property type="entry name" value="Cysteine proteinases"/>
    <property type="match status" value="1"/>
</dbReference>
<keyword evidence="8" id="KW-0812">Transmembrane</keyword>
<dbReference type="GO" id="GO:0005829">
    <property type="term" value="C:cytosol"/>
    <property type="evidence" value="ECO:0007669"/>
    <property type="project" value="TreeGrafter"/>
</dbReference>
<sequence>MSYSFPRGNVLISVSLQTIVTGVILGGSLLTAVYYFYVTSRSANANLRSKRKGNGGGPVPALYNLGNTCYVNSLLQALASSTAFVNWLCDLNISCVDGGKRSVLIEALRKIMLQLNEPSTGISSAADVIAALLAHRWTIPPNSEQDVYELLNVLITTWDEELATLRSQRVFSLLKVGNSSSSEDLVGAYSHITSSSDLVVPKGGIDIGQLPDVIPGSQSPQAALSFEHIKKAVADERRSRPPCLGMLATQLQCCQALCSYKKLRQDKFCVLSLTIPKRFTGMMITLETLLRKFFCAEVIQGASCDRCVEMRNKTCSGLVKKQGFSKLPASLILRVERVGYLPSGALFKQADRFAFPETLDVRDLCFYRETMGKEDESVHVTAETAFRVLGGATSSTTYSDASAIPTIESLQNAHVDGVNFLLKQRRLLKYKYQLRSVIVHIGQPHSGHFITYRRGIGADNQNAWYKTSDSQVTRVTYSEVAASEAYMLFYDRILPSNRTL</sequence>
<dbReference type="InterPro" id="IPR038765">
    <property type="entry name" value="Papain-like_cys_pep_sf"/>
</dbReference>
<dbReference type="AlphaFoldDB" id="F1L1V2"/>
<evidence type="ECO:0000256" key="5">
    <source>
        <dbReference type="ARBA" id="ARBA00022786"/>
    </source>
</evidence>
<dbReference type="GO" id="GO:0016579">
    <property type="term" value="P:protein deubiquitination"/>
    <property type="evidence" value="ECO:0007669"/>
    <property type="project" value="InterPro"/>
</dbReference>
<evidence type="ECO:0000259" key="9">
    <source>
        <dbReference type="PROSITE" id="PS50235"/>
    </source>
</evidence>
<dbReference type="PANTHER" id="PTHR24006">
    <property type="entry name" value="UBIQUITIN CARBOXYL-TERMINAL HYDROLASE"/>
    <property type="match status" value="1"/>
</dbReference>
<dbReference type="MEROPS" id="C19.A43"/>
<keyword evidence="7" id="KW-0788">Thiol protease</keyword>
<accession>F1L1V2</accession>
<organism evidence="10">
    <name type="scientific">Ascaris suum</name>
    <name type="common">Pig roundworm</name>
    <name type="synonym">Ascaris lumbricoides</name>
    <dbReference type="NCBI Taxonomy" id="6253"/>
    <lineage>
        <taxon>Eukaryota</taxon>
        <taxon>Metazoa</taxon>
        <taxon>Ecdysozoa</taxon>
        <taxon>Nematoda</taxon>
        <taxon>Chromadorea</taxon>
        <taxon>Rhabditida</taxon>
        <taxon>Spirurina</taxon>
        <taxon>Ascaridomorpha</taxon>
        <taxon>Ascaridoidea</taxon>
        <taxon>Ascarididae</taxon>
        <taxon>Ascaris</taxon>
    </lineage>
</organism>
<dbReference type="GO" id="GO:0004843">
    <property type="term" value="F:cysteine-type deubiquitinase activity"/>
    <property type="evidence" value="ECO:0007669"/>
    <property type="project" value="UniProtKB-EC"/>
</dbReference>
<dbReference type="InterPro" id="IPR001394">
    <property type="entry name" value="Peptidase_C19_UCH"/>
</dbReference>
<keyword evidence="8" id="KW-1133">Transmembrane helix</keyword>
<feature type="domain" description="USP" evidence="9">
    <location>
        <begin position="60"/>
        <end position="493"/>
    </location>
</feature>
<feature type="transmembrane region" description="Helical" evidence="8">
    <location>
        <begin position="12"/>
        <end position="37"/>
    </location>
</feature>
<keyword evidence="5" id="KW-0833">Ubl conjugation pathway</keyword>
<evidence type="ECO:0000256" key="3">
    <source>
        <dbReference type="ARBA" id="ARBA00012759"/>
    </source>
</evidence>
<keyword evidence="8" id="KW-0472">Membrane</keyword>
<keyword evidence="6 10" id="KW-0378">Hydrolase</keyword>
<dbReference type="Gene3D" id="3.90.70.10">
    <property type="entry name" value="Cysteine proteinases"/>
    <property type="match status" value="1"/>
</dbReference>
<evidence type="ECO:0000256" key="2">
    <source>
        <dbReference type="ARBA" id="ARBA00009085"/>
    </source>
</evidence>
<dbReference type="PROSITE" id="PS50235">
    <property type="entry name" value="USP_3"/>
    <property type="match status" value="1"/>
</dbReference>
<evidence type="ECO:0000256" key="7">
    <source>
        <dbReference type="ARBA" id="ARBA00022807"/>
    </source>
</evidence>
<dbReference type="InterPro" id="IPR028889">
    <property type="entry name" value="USP"/>
</dbReference>
<protein>
    <recommendedName>
        <fullName evidence="3">ubiquitinyl hydrolase 1</fullName>
        <ecNumber evidence="3">3.4.19.12</ecNumber>
    </recommendedName>
</protein>
<evidence type="ECO:0000256" key="8">
    <source>
        <dbReference type="SAM" id="Phobius"/>
    </source>
</evidence>
<evidence type="ECO:0000313" key="10">
    <source>
        <dbReference type="EMBL" id="ADY44106.1"/>
    </source>
</evidence>
<comment type="catalytic activity">
    <reaction evidence="1">
        <text>Thiol-dependent hydrolysis of ester, thioester, amide, peptide and isopeptide bonds formed by the C-terminal Gly of ubiquitin (a 76-residue protein attached to proteins as an intracellular targeting signal).</text>
        <dbReference type="EC" id="3.4.19.12"/>
    </reaction>
</comment>
<dbReference type="EMBL" id="JI169779">
    <property type="protein sequence ID" value="ADY44106.1"/>
    <property type="molecule type" value="mRNA"/>
</dbReference>
<reference evidence="10" key="1">
    <citation type="journal article" date="2011" name="Genome Res.">
        <title>Deep small RNA sequencing from the nematode Ascaris reveals conservation, functional diversification, and novel developmental profiles.</title>
        <authorList>
            <person name="Wang J."/>
            <person name="Czech B."/>
            <person name="Crunk A."/>
            <person name="Wallace A."/>
            <person name="Mitreva M."/>
            <person name="Hannon G.J."/>
            <person name="Davis R.E."/>
        </authorList>
    </citation>
    <scope>NUCLEOTIDE SEQUENCE</scope>
</reference>
<dbReference type="GO" id="GO:0005634">
    <property type="term" value="C:nucleus"/>
    <property type="evidence" value="ECO:0007669"/>
    <property type="project" value="TreeGrafter"/>
</dbReference>
<dbReference type="EC" id="3.4.19.12" evidence="3"/>
<evidence type="ECO:0000256" key="4">
    <source>
        <dbReference type="ARBA" id="ARBA00022670"/>
    </source>
</evidence>
<dbReference type="PROSITE" id="PS00973">
    <property type="entry name" value="USP_2"/>
    <property type="match status" value="1"/>
</dbReference>
<dbReference type="Pfam" id="PF00443">
    <property type="entry name" value="UCH"/>
    <property type="match status" value="1"/>
</dbReference>
<proteinExistence type="evidence at transcript level"/>
<dbReference type="InterPro" id="IPR018200">
    <property type="entry name" value="USP_CS"/>
</dbReference>
<dbReference type="GO" id="GO:0006508">
    <property type="term" value="P:proteolysis"/>
    <property type="evidence" value="ECO:0007669"/>
    <property type="project" value="UniProtKB-KW"/>
</dbReference>
<evidence type="ECO:0000256" key="1">
    <source>
        <dbReference type="ARBA" id="ARBA00000707"/>
    </source>
</evidence>
<dbReference type="InterPro" id="IPR050164">
    <property type="entry name" value="Peptidase_C19"/>
</dbReference>
<dbReference type="PANTHER" id="PTHR24006:SF888">
    <property type="entry name" value="UBIQUITIN CARBOXYL-TERMINAL HYDROLASE 30"/>
    <property type="match status" value="1"/>
</dbReference>